<evidence type="ECO:0000313" key="4">
    <source>
        <dbReference type="EMBL" id="KAK9730937.1"/>
    </source>
</evidence>
<feature type="compositionally biased region" description="Basic and acidic residues" evidence="2">
    <location>
        <begin position="187"/>
        <end position="204"/>
    </location>
</feature>
<evidence type="ECO:0000256" key="1">
    <source>
        <dbReference type="ARBA" id="ARBA00000971"/>
    </source>
</evidence>
<evidence type="ECO:0000259" key="3">
    <source>
        <dbReference type="PROSITE" id="PS50072"/>
    </source>
</evidence>
<gene>
    <name evidence="4" type="ORF">QE152_g14121</name>
</gene>
<proteinExistence type="predicted"/>
<comment type="catalytic activity">
    <reaction evidence="1">
        <text>[protein]-peptidylproline (omega=180) = [protein]-peptidylproline (omega=0)</text>
        <dbReference type="Rhea" id="RHEA:16237"/>
        <dbReference type="Rhea" id="RHEA-COMP:10747"/>
        <dbReference type="Rhea" id="RHEA-COMP:10748"/>
        <dbReference type="ChEBI" id="CHEBI:83833"/>
        <dbReference type="ChEBI" id="CHEBI:83834"/>
        <dbReference type="EC" id="5.2.1.8"/>
    </reaction>
</comment>
<dbReference type="EMBL" id="JASPKY010000140">
    <property type="protein sequence ID" value="KAK9730937.1"/>
    <property type="molecule type" value="Genomic_DNA"/>
</dbReference>
<dbReference type="GO" id="GO:0006457">
    <property type="term" value="P:protein folding"/>
    <property type="evidence" value="ECO:0007669"/>
    <property type="project" value="TreeGrafter"/>
</dbReference>
<dbReference type="GO" id="GO:0005739">
    <property type="term" value="C:mitochondrion"/>
    <property type="evidence" value="ECO:0007669"/>
    <property type="project" value="TreeGrafter"/>
</dbReference>
<keyword evidence="5" id="KW-1185">Reference proteome</keyword>
<dbReference type="SUPFAM" id="SSF48452">
    <property type="entry name" value="TPR-like"/>
    <property type="match status" value="1"/>
</dbReference>
<dbReference type="InterPro" id="IPR011990">
    <property type="entry name" value="TPR-like_helical_dom_sf"/>
</dbReference>
<dbReference type="InterPro" id="IPR002130">
    <property type="entry name" value="Cyclophilin-type_PPIase_dom"/>
</dbReference>
<feature type="region of interest" description="Disordered" evidence="2">
    <location>
        <begin position="286"/>
        <end position="305"/>
    </location>
</feature>
<dbReference type="GO" id="GO:0016018">
    <property type="term" value="F:cyclosporin A binding"/>
    <property type="evidence" value="ECO:0007669"/>
    <property type="project" value="TreeGrafter"/>
</dbReference>
<dbReference type="PRINTS" id="PR00153">
    <property type="entry name" value="CSAPPISMRASE"/>
</dbReference>
<feature type="region of interest" description="Disordered" evidence="2">
    <location>
        <begin position="120"/>
        <end position="144"/>
    </location>
</feature>
<keyword evidence="4" id="KW-0413">Isomerase</keyword>
<dbReference type="Gene3D" id="2.40.100.10">
    <property type="entry name" value="Cyclophilin-like"/>
    <property type="match status" value="1"/>
</dbReference>
<feature type="region of interest" description="Disordered" evidence="2">
    <location>
        <begin position="177"/>
        <end position="211"/>
    </location>
</feature>
<protein>
    <submittedName>
        <fullName evidence="4">Cyclophilin type peptidyl-prolyl cis-trans isomerase/CLD</fullName>
    </submittedName>
</protein>
<dbReference type="SUPFAM" id="SSF50891">
    <property type="entry name" value="Cyclophilin-like"/>
    <property type="match status" value="1"/>
</dbReference>
<dbReference type="InterPro" id="IPR029000">
    <property type="entry name" value="Cyclophilin-like_dom_sf"/>
</dbReference>
<evidence type="ECO:0000256" key="2">
    <source>
        <dbReference type="SAM" id="MobiDB-lite"/>
    </source>
</evidence>
<dbReference type="Pfam" id="PF00160">
    <property type="entry name" value="Pro_isomerase"/>
    <property type="match status" value="1"/>
</dbReference>
<reference evidence="4 5" key="1">
    <citation type="journal article" date="2024" name="BMC Genomics">
        <title>De novo assembly and annotation of Popillia japonica's genome with initial clues to its potential as an invasive pest.</title>
        <authorList>
            <person name="Cucini C."/>
            <person name="Boschi S."/>
            <person name="Funari R."/>
            <person name="Cardaioli E."/>
            <person name="Iannotti N."/>
            <person name="Marturano G."/>
            <person name="Paoli F."/>
            <person name="Bruttini M."/>
            <person name="Carapelli A."/>
            <person name="Frati F."/>
            <person name="Nardi F."/>
        </authorList>
    </citation>
    <scope>NUCLEOTIDE SEQUENCE [LARGE SCALE GENOMIC DNA]</scope>
    <source>
        <strain evidence="4">DMR45628</strain>
    </source>
</reference>
<dbReference type="PANTHER" id="PTHR11071">
    <property type="entry name" value="PEPTIDYL-PROLYL CIS-TRANS ISOMERASE"/>
    <property type="match status" value="1"/>
</dbReference>
<dbReference type="PROSITE" id="PS50072">
    <property type="entry name" value="CSA_PPIASE_2"/>
    <property type="match status" value="1"/>
</dbReference>
<dbReference type="PANTHER" id="PTHR11071:SF561">
    <property type="entry name" value="PEPTIDYL-PROLYL CIS-TRANS ISOMERASE D-RELATED"/>
    <property type="match status" value="1"/>
</dbReference>
<dbReference type="Proteomes" id="UP001458880">
    <property type="component" value="Unassembled WGS sequence"/>
</dbReference>
<evidence type="ECO:0000313" key="5">
    <source>
        <dbReference type="Proteomes" id="UP001458880"/>
    </source>
</evidence>
<dbReference type="Gene3D" id="1.25.40.10">
    <property type="entry name" value="Tetratricopeptide repeat domain"/>
    <property type="match status" value="1"/>
</dbReference>
<feature type="compositionally biased region" description="Basic residues" evidence="2">
    <location>
        <begin position="177"/>
        <end position="186"/>
    </location>
</feature>
<feature type="domain" description="PPIase cyclophilin-type" evidence="3">
    <location>
        <begin position="495"/>
        <end position="602"/>
    </location>
</feature>
<name>A0AAW1L9S6_POPJA</name>
<organism evidence="4 5">
    <name type="scientific">Popillia japonica</name>
    <name type="common">Japanese beetle</name>
    <dbReference type="NCBI Taxonomy" id="7064"/>
    <lineage>
        <taxon>Eukaryota</taxon>
        <taxon>Metazoa</taxon>
        <taxon>Ecdysozoa</taxon>
        <taxon>Arthropoda</taxon>
        <taxon>Hexapoda</taxon>
        <taxon>Insecta</taxon>
        <taxon>Pterygota</taxon>
        <taxon>Neoptera</taxon>
        <taxon>Endopterygota</taxon>
        <taxon>Coleoptera</taxon>
        <taxon>Polyphaga</taxon>
        <taxon>Scarabaeiformia</taxon>
        <taxon>Scarabaeidae</taxon>
        <taxon>Rutelinae</taxon>
        <taxon>Popillia</taxon>
    </lineage>
</organism>
<comment type="caution">
    <text evidence="4">The sequence shown here is derived from an EMBL/GenBank/DDBJ whole genome shotgun (WGS) entry which is preliminary data.</text>
</comment>
<feature type="compositionally biased region" description="Low complexity" evidence="2">
    <location>
        <begin position="290"/>
        <end position="305"/>
    </location>
</feature>
<dbReference type="AlphaFoldDB" id="A0AAW1L9S6"/>
<accession>A0AAW1L9S6</accession>
<sequence>MWNCCCEYKDQNQEDDCCPDWCESRRVKGRFGLAFVAETPCCCPEPIGWQVEFCDTPSKVEQRCREMVQWANCPPLPRCEPCPPVEVCSPCFPPRCNPCCPLTNPCPPRCPPRCCPCPRPASPKRKCKTKAECSCCPPPKSKKCCCSSAKTKQAKCCRCEEDDDDDDDETCCPCNKKNGKSKKKKDKKQDDERGDRDTDKESQKESSYYGDELPVKEKQQHHLGQQANNSRPESLSVIEVGRRGGPSYEEPIYTSNVNKNIEEDVLGITDYRLSSDYISNINSQGRYPSERISSSSSVSNTHNMSSAYKSPAKFQYTKSMESNIEDEPVGKKKIRQDGISLSKQEITVGYVKYQPTLDLDHNHRNEVVDLYNQNSTIHNNYSSDNLDAFKQFKDSLHSISRRSRNKHSERTIPENKCFNLNENLNISSNKPSKLSQMGRFTAVYSNIETELVDETILVKKRKWLPYEFIKTIRKKITSLFKSNHPDEDDDDDTDMVPQFMVQCGDIINCDGTGGESVFGDVFDDENFDISHSTEGMIGMANAGPNSNSSQFYITTVPCTHLDGRNVAFGRVRKGLNIIREIQEVPRQDEIPLIKCMIENCGVLRPGEPWNFSENDGTNDVYPPYPDDWELNHCENIDREFVNAITNIKESGNMYYYKDNYLLSEKKYRKSLRYLDYWWSKQSFREPYVIDMKVVTLLNLAAVKLKRQNYYDVIKLCTEVISLDPKNHKALYRHALKLQPHNTALQNEAKFARLCISNYTKKERELFAKMF</sequence>
<dbReference type="GO" id="GO:0003755">
    <property type="term" value="F:peptidyl-prolyl cis-trans isomerase activity"/>
    <property type="evidence" value="ECO:0007669"/>
    <property type="project" value="UniProtKB-EC"/>
</dbReference>